<dbReference type="CDD" id="cd00761">
    <property type="entry name" value="Glyco_tranf_GTA_type"/>
    <property type="match status" value="1"/>
</dbReference>
<evidence type="ECO:0000259" key="3">
    <source>
        <dbReference type="Pfam" id="PF22181"/>
    </source>
</evidence>
<name>A0A931GV81_9ACTN</name>
<protein>
    <recommendedName>
        <fullName evidence="6">Glycosyltransferase involved in cell wall biosynthesis</fullName>
    </recommendedName>
</protein>
<dbReference type="SUPFAM" id="SSF53448">
    <property type="entry name" value="Nucleotide-diphospho-sugar transferases"/>
    <property type="match status" value="1"/>
</dbReference>
<sequence length="640" mass="69858">MKVSVIIPVYNCRPSLERALRSLLDQTIGREAMEVIAVDDGSTDGSGAELDRWAEEWPGLRVIHQPNSGGPGGPRNTGLEHASGEYVFFLDADDHLGAEALERMVAMADEYGTDVVIGRYVGVGRKAPRFDRDVPRTSVLVADPPIYDSLSVLKLFRRSLIDRLGLRFPAGLFSHEDQLFAARAYFAADGISVVGSYDCYYWIDRETGTSVLQQGGADAARHFACIGEVMSFVADQVPPGPDRDRLMARHFLNEIFSRFARRYPGLDPLERAATRDGARPLFESWWTPGVGERFGARGHLIAHCVLNGLDDLLDRVVPCGLDGDRPEVRVEGARVYQLYPGFREPGVGVPDDRYEITHRVRQRRRLEAVEWRPGGLRVRGYAFLTEIGAADQRAELVLRERDGAGQYRVPFEVESWDGAVPEMVADIDLAAAAGGGPLPAGRWDLSAVMTAGEITRQGPLIPAPGTALTLPGPRVVPVKDGTPYITPYLTRGPGALALRCGGLGDDPPPLTTVAAELTRGPALELTLAVGTAVTADVTVTAVLRRRGTDEAVETVLRTRRTGAGLEATGQVPLKRPEPGRWDVSWRVSVAGSSDERRVQAPERLPGPAKGIEPYTTGKGNLSLRVTPRRNPLLRRLRREP</sequence>
<dbReference type="GO" id="GO:0016758">
    <property type="term" value="F:hexosyltransferase activity"/>
    <property type="evidence" value="ECO:0007669"/>
    <property type="project" value="UniProtKB-ARBA"/>
</dbReference>
<evidence type="ECO:0000259" key="2">
    <source>
        <dbReference type="Pfam" id="PF00535"/>
    </source>
</evidence>
<evidence type="ECO:0000313" key="4">
    <source>
        <dbReference type="EMBL" id="MBG6093979.1"/>
    </source>
</evidence>
<evidence type="ECO:0008006" key="6">
    <source>
        <dbReference type="Google" id="ProtNLM"/>
    </source>
</evidence>
<dbReference type="InterPro" id="IPR054028">
    <property type="entry name" value="TarS/TarP_linker"/>
</dbReference>
<evidence type="ECO:0000313" key="5">
    <source>
        <dbReference type="Proteomes" id="UP000614047"/>
    </source>
</evidence>
<dbReference type="PANTHER" id="PTHR22916">
    <property type="entry name" value="GLYCOSYLTRANSFERASE"/>
    <property type="match status" value="1"/>
</dbReference>
<proteinExistence type="predicted"/>
<dbReference type="Pfam" id="PF00535">
    <property type="entry name" value="Glycos_transf_2"/>
    <property type="match status" value="1"/>
</dbReference>
<dbReference type="Proteomes" id="UP000614047">
    <property type="component" value="Unassembled WGS sequence"/>
</dbReference>
<dbReference type="Gene3D" id="3.90.550.10">
    <property type="entry name" value="Spore Coat Polysaccharide Biosynthesis Protein SpsA, Chain A"/>
    <property type="match status" value="1"/>
</dbReference>
<accession>A0A931GV81</accession>
<evidence type="ECO:0000256" key="1">
    <source>
        <dbReference type="SAM" id="MobiDB-lite"/>
    </source>
</evidence>
<feature type="region of interest" description="Disordered" evidence="1">
    <location>
        <begin position="592"/>
        <end position="622"/>
    </location>
</feature>
<comment type="caution">
    <text evidence="4">The sequence shown here is derived from an EMBL/GenBank/DDBJ whole genome shotgun (WGS) entry which is preliminary data.</text>
</comment>
<dbReference type="AlphaFoldDB" id="A0A931GV81"/>
<feature type="domain" description="Glycosyltransferase 2-like" evidence="2">
    <location>
        <begin position="4"/>
        <end position="131"/>
    </location>
</feature>
<dbReference type="Pfam" id="PF22181">
    <property type="entry name" value="TarS_linker"/>
    <property type="match status" value="1"/>
</dbReference>
<feature type="domain" description="TarS/TarP linker" evidence="3">
    <location>
        <begin position="223"/>
        <end position="315"/>
    </location>
</feature>
<dbReference type="InterPro" id="IPR001173">
    <property type="entry name" value="Glyco_trans_2-like"/>
</dbReference>
<dbReference type="InterPro" id="IPR029044">
    <property type="entry name" value="Nucleotide-diphossugar_trans"/>
</dbReference>
<gene>
    <name evidence="4" type="ORF">IW256_008092</name>
</gene>
<dbReference type="RefSeq" id="WP_197015975.1">
    <property type="nucleotide sequence ID" value="NZ_BAABES010000003.1"/>
</dbReference>
<organism evidence="4 5">
    <name type="scientific">Actinomadura viridis</name>
    <dbReference type="NCBI Taxonomy" id="58110"/>
    <lineage>
        <taxon>Bacteria</taxon>
        <taxon>Bacillati</taxon>
        <taxon>Actinomycetota</taxon>
        <taxon>Actinomycetes</taxon>
        <taxon>Streptosporangiales</taxon>
        <taxon>Thermomonosporaceae</taxon>
        <taxon>Actinomadura</taxon>
    </lineage>
</organism>
<dbReference type="PANTHER" id="PTHR22916:SF3">
    <property type="entry name" value="UDP-GLCNAC:BETAGAL BETA-1,3-N-ACETYLGLUCOSAMINYLTRANSFERASE-LIKE PROTEIN 1"/>
    <property type="match status" value="1"/>
</dbReference>
<keyword evidence="5" id="KW-1185">Reference proteome</keyword>
<reference evidence="4" key="1">
    <citation type="submission" date="2020-11" db="EMBL/GenBank/DDBJ databases">
        <title>Sequencing the genomes of 1000 actinobacteria strains.</title>
        <authorList>
            <person name="Klenk H.-P."/>
        </authorList>
    </citation>
    <scope>NUCLEOTIDE SEQUENCE</scope>
    <source>
        <strain evidence="4">DSM 43175</strain>
    </source>
</reference>
<dbReference type="EMBL" id="JADOUA010000001">
    <property type="protein sequence ID" value="MBG6093979.1"/>
    <property type="molecule type" value="Genomic_DNA"/>
</dbReference>